<dbReference type="Proteomes" id="UP000004099">
    <property type="component" value="Unassembled WGS sequence"/>
</dbReference>
<name>E7FR95_9LACO</name>
<dbReference type="EMBL" id="ACGS02000041">
    <property type="protein sequence ID" value="EFZ34482.1"/>
    <property type="molecule type" value="Genomic_DNA"/>
</dbReference>
<protein>
    <submittedName>
        <fullName evidence="1">Uncharacterized protein</fullName>
    </submittedName>
</protein>
<dbReference type="AlphaFoldDB" id="E7FR95"/>
<comment type="caution">
    <text evidence="1">The sequence shown here is derived from an EMBL/GenBank/DDBJ whole genome shotgun (WGS) entry which is preliminary data.</text>
</comment>
<dbReference type="PATRIC" id="fig|525362.12.peg.301"/>
<gene>
    <name evidence="1" type="ORF">HMPREF0542_11422</name>
</gene>
<dbReference type="HOGENOM" id="CLU_3201417_0_0_9"/>
<organism evidence="1 2">
    <name type="scientific">Ligilactobacillus ruminis ATCC 25644</name>
    <dbReference type="NCBI Taxonomy" id="525362"/>
    <lineage>
        <taxon>Bacteria</taxon>
        <taxon>Bacillati</taxon>
        <taxon>Bacillota</taxon>
        <taxon>Bacilli</taxon>
        <taxon>Lactobacillales</taxon>
        <taxon>Lactobacillaceae</taxon>
        <taxon>Ligilactobacillus</taxon>
    </lineage>
</organism>
<reference evidence="1 2" key="1">
    <citation type="submission" date="2011-01" db="EMBL/GenBank/DDBJ databases">
        <authorList>
            <person name="Muzny D."/>
            <person name="Qin X."/>
            <person name="Buhay C."/>
            <person name="Dugan-Rocha S."/>
            <person name="Ding Y."/>
            <person name="Chen G."/>
            <person name="Hawes A."/>
            <person name="Holder M."/>
            <person name="Jhangiani S."/>
            <person name="Johnson A."/>
            <person name="Khan Z."/>
            <person name="Li Z."/>
            <person name="Liu W."/>
            <person name="Liu X."/>
            <person name="Perez L."/>
            <person name="Shen H."/>
            <person name="Wang Q."/>
            <person name="Watt J."/>
            <person name="Xi L."/>
            <person name="Xin Y."/>
            <person name="Zhou J."/>
            <person name="Deng J."/>
            <person name="Jiang H."/>
            <person name="Liu Y."/>
            <person name="Qu J."/>
            <person name="Song X.-Z."/>
            <person name="Zhang L."/>
            <person name="Villasana D."/>
            <person name="Johnson A."/>
            <person name="Liu J."/>
            <person name="Liyanage D."/>
            <person name="Lorensuhewa L."/>
            <person name="Robinson T."/>
            <person name="Song A."/>
            <person name="Song B.-B."/>
            <person name="Dinh H."/>
            <person name="Thornton R."/>
            <person name="Coyle M."/>
            <person name="Francisco L."/>
            <person name="Jackson L."/>
            <person name="Javaid M."/>
            <person name="Korchina V."/>
            <person name="Kovar C."/>
            <person name="Mata R."/>
            <person name="Mathew T."/>
            <person name="Ngo R."/>
            <person name="Nguyen L."/>
            <person name="Nguyen N."/>
            <person name="Okwuonu G."/>
            <person name="Ongeri F."/>
            <person name="Pham C."/>
            <person name="Simmons D."/>
            <person name="Wilczek-Boney K."/>
            <person name="Hale W."/>
            <person name="Jakkamsetti A."/>
            <person name="Pham P."/>
            <person name="Ruth R."/>
            <person name="San Lucas F."/>
            <person name="Warren J."/>
            <person name="Zhang J."/>
            <person name="Zhao Z."/>
            <person name="Zhou C."/>
            <person name="Zhu D."/>
            <person name="Lee S."/>
            <person name="Bess C."/>
            <person name="Blankenburg K."/>
            <person name="Forbes L."/>
            <person name="Fu Q."/>
            <person name="Gubbala S."/>
            <person name="Hirani K."/>
            <person name="Jayaseelan J.C."/>
            <person name="Lara F."/>
            <person name="Munidasa M."/>
            <person name="Palculict T."/>
            <person name="Patil S."/>
            <person name="Pu L.-L."/>
            <person name="Saada N."/>
            <person name="Tang L."/>
            <person name="Weissenberger G."/>
            <person name="Zhu Y."/>
            <person name="Hemphill L."/>
            <person name="Shang Y."/>
            <person name="Youmans B."/>
            <person name="Ayvaz T."/>
            <person name="Ross M."/>
            <person name="Santibanez J."/>
            <person name="Aqrawi P."/>
            <person name="Gross S."/>
            <person name="Joshi V."/>
            <person name="Fowler G."/>
            <person name="Nazareth L."/>
            <person name="Reid J."/>
            <person name="Worley K."/>
            <person name="Petrosino J."/>
            <person name="Highlander S."/>
            <person name="Gibbs R."/>
        </authorList>
    </citation>
    <scope>NUCLEOTIDE SEQUENCE [LARGE SCALE GENOMIC DNA]</scope>
    <source>
        <strain evidence="1 2">ATCC 25644</strain>
    </source>
</reference>
<proteinExistence type="predicted"/>
<accession>E7FR95</accession>
<evidence type="ECO:0000313" key="1">
    <source>
        <dbReference type="EMBL" id="EFZ34482.1"/>
    </source>
</evidence>
<evidence type="ECO:0000313" key="2">
    <source>
        <dbReference type="Proteomes" id="UP000004099"/>
    </source>
</evidence>
<sequence>MKQFSKSISNPLNFPYGYFFRHVSKTMKIFYKVNLKILLISLNLL</sequence>